<dbReference type="OrthoDB" id="9801160at2"/>
<dbReference type="NCBIfam" id="TIGR00277">
    <property type="entry name" value="HDIG"/>
    <property type="match status" value="1"/>
</dbReference>
<keyword evidence="3" id="KW-1185">Reference proteome</keyword>
<dbReference type="InterPro" id="IPR006674">
    <property type="entry name" value="HD_domain"/>
</dbReference>
<dbReference type="Pfam" id="PF01966">
    <property type="entry name" value="HD"/>
    <property type="match status" value="1"/>
</dbReference>
<dbReference type="InterPro" id="IPR006675">
    <property type="entry name" value="HDIG_dom"/>
</dbReference>
<proteinExistence type="predicted"/>
<reference evidence="3" key="1">
    <citation type="journal article" date="2017" name="Appl. Environ. Microbiol.">
        <title>Genomic Analysis of Calderihabitans maritimus KKC1, a Thermophilic, Hydrogenogenic, Carboxydotrophic Bacterium Isolated from Marine Sediment.</title>
        <authorList>
            <person name="Omae K."/>
            <person name="Yoneda Y."/>
            <person name="Fukuyama Y."/>
            <person name="Yoshida T."/>
            <person name="Sako Y."/>
        </authorList>
    </citation>
    <scope>NUCLEOTIDE SEQUENCE [LARGE SCALE GENOMIC DNA]</scope>
    <source>
        <strain evidence="3">KKC1</strain>
    </source>
</reference>
<dbReference type="EMBL" id="BDGJ01000117">
    <property type="protein sequence ID" value="GAW93198.1"/>
    <property type="molecule type" value="Genomic_DNA"/>
</dbReference>
<dbReference type="SMART" id="SM00471">
    <property type="entry name" value="HDc"/>
    <property type="match status" value="1"/>
</dbReference>
<dbReference type="RefSeq" id="WP_088554391.1">
    <property type="nucleotide sequence ID" value="NZ_BDGJ01000117.1"/>
</dbReference>
<comment type="caution">
    <text evidence="2">The sequence shown here is derived from an EMBL/GenBank/DDBJ whole genome shotgun (WGS) entry which is preliminary data.</text>
</comment>
<dbReference type="CDD" id="cd00077">
    <property type="entry name" value="HDc"/>
    <property type="match status" value="1"/>
</dbReference>
<dbReference type="GO" id="GO:0016787">
    <property type="term" value="F:hydrolase activity"/>
    <property type="evidence" value="ECO:0007669"/>
    <property type="project" value="UniProtKB-KW"/>
</dbReference>
<keyword evidence="2" id="KW-0378">Hydrolase</keyword>
<gene>
    <name evidence="2" type="ORF">KKC1_23380</name>
</gene>
<name>A0A1Z5HUW4_9FIRM</name>
<feature type="domain" description="HD/PDEase" evidence="1">
    <location>
        <begin position="15"/>
        <end position="123"/>
    </location>
</feature>
<dbReference type="PANTHER" id="PTHR38659">
    <property type="entry name" value="METAL-DEPENDENT PHOSPHOHYDROLASE"/>
    <property type="match status" value="1"/>
</dbReference>
<sequence length="183" mass="20745">MTRDQAWELLKRHLKNKNLRKHCLAVEAVMRRLAKHFGEDEELWGLAGLLHDIDYEDTKDNPERHSQVGADLLAEEGLPEEVVYAVRAHNHYHGLPLKSLMDKALYATDPLTGLIVAAALIHPEKKLAAIDVPFLINRYKEKSFARGADRETIDYCSEMGLSLEKFMELGLEAMRGISNELGL</sequence>
<accession>A0A1Z5HUW4</accession>
<evidence type="ECO:0000313" key="2">
    <source>
        <dbReference type="EMBL" id="GAW93198.1"/>
    </source>
</evidence>
<evidence type="ECO:0000313" key="3">
    <source>
        <dbReference type="Proteomes" id="UP000197032"/>
    </source>
</evidence>
<dbReference type="SUPFAM" id="SSF109604">
    <property type="entry name" value="HD-domain/PDEase-like"/>
    <property type="match status" value="1"/>
</dbReference>
<organism evidence="2 3">
    <name type="scientific">Calderihabitans maritimus</name>
    <dbReference type="NCBI Taxonomy" id="1246530"/>
    <lineage>
        <taxon>Bacteria</taxon>
        <taxon>Bacillati</taxon>
        <taxon>Bacillota</taxon>
        <taxon>Clostridia</taxon>
        <taxon>Neomoorellales</taxon>
        <taxon>Calderihabitantaceae</taxon>
        <taxon>Calderihabitans</taxon>
    </lineage>
</organism>
<evidence type="ECO:0000259" key="1">
    <source>
        <dbReference type="SMART" id="SM00471"/>
    </source>
</evidence>
<protein>
    <submittedName>
        <fullName evidence="2">Metal dependent phosphohydrolase</fullName>
    </submittedName>
</protein>
<dbReference type="Proteomes" id="UP000197032">
    <property type="component" value="Unassembled WGS sequence"/>
</dbReference>
<dbReference type="PANTHER" id="PTHR38659:SF1">
    <property type="entry name" value="METAL DEPENDENT PHOSPHOHYDROLASE"/>
    <property type="match status" value="1"/>
</dbReference>
<dbReference type="Gene3D" id="1.10.3210.10">
    <property type="entry name" value="Hypothetical protein af1432"/>
    <property type="match status" value="1"/>
</dbReference>
<dbReference type="AlphaFoldDB" id="A0A1Z5HUW4"/>
<dbReference type="InterPro" id="IPR003607">
    <property type="entry name" value="HD/PDEase_dom"/>
</dbReference>